<proteinExistence type="predicted"/>
<dbReference type="EMBL" id="JABSTR010001626">
    <property type="protein sequence ID" value="KAH9384123.1"/>
    <property type="molecule type" value="Genomic_DNA"/>
</dbReference>
<gene>
    <name evidence="1" type="ORF">HPB48_026109</name>
</gene>
<dbReference type="OrthoDB" id="6511372at2759"/>
<sequence length="84" mass="9691">MHSFTALKLTDGNLSIFSQHKCKHMVALLLHINSQKKFSVLSSTDLPQQWDKAQELGVKEKYQPRNIVHLPSSKKVTKLCSFYY</sequence>
<keyword evidence="2" id="KW-1185">Reference proteome</keyword>
<organism evidence="1 2">
    <name type="scientific">Haemaphysalis longicornis</name>
    <name type="common">Bush tick</name>
    <dbReference type="NCBI Taxonomy" id="44386"/>
    <lineage>
        <taxon>Eukaryota</taxon>
        <taxon>Metazoa</taxon>
        <taxon>Ecdysozoa</taxon>
        <taxon>Arthropoda</taxon>
        <taxon>Chelicerata</taxon>
        <taxon>Arachnida</taxon>
        <taxon>Acari</taxon>
        <taxon>Parasitiformes</taxon>
        <taxon>Ixodida</taxon>
        <taxon>Ixodoidea</taxon>
        <taxon>Ixodidae</taxon>
        <taxon>Haemaphysalinae</taxon>
        <taxon>Haemaphysalis</taxon>
    </lineage>
</organism>
<evidence type="ECO:0000313" key="2">
    <source>
        <dbReference type="Proteomes" id="UP000821853"/>
    </source>
</evidence>
<comment type="caution">
    <text evidence="1">The sequence shown here is derived from an EMBL/GenBank/DDBJ whole genome shotgun (WGS) entry which is preliminary data.</text>
</comment>
<dbReference type="AlphaFoldDB" id="A0A9J6H8T4"/>
<evidence type="ECO:0000313" key="1">
    <source>
        <dbReference type="EMBL" id="KAH9384123.1"/>
    </source>
</evidence>
<accession>A0A9J6H8T4</accession>
<reference evidence="1 2" key="1">
    <citation type="journal article" date="2020" name="Cell">
        <title>Large-Scale Comparative Analyses of Tick Genomes Elucidate Their Genetic Diversity and Vector Capacities.</title>
        <authorList>
            <consortium name="Tick Genome and Microbiome Consortium (TIGMIC)"/>
            <person name="Jia N."/>
            <person name="Wang J."/>
            <person name="Shi W."/>
            <person name="Du L."/>
            <person name="Sun Y."/>
            <person name="Zhan W."/>
            <person name="Jiang J.F."/>
            <person name="Wang Q."/>
            <person name="Zhang B."/>
            <person name="Ji P."/>
            <person name="Bell-Sakyi L."/>
            <person name="Cui X.M."/>
            <person name="Yuan T.T."/>
            <person name="Jiang B.G."/>
            <person name="Yang W.F."/>
            <person name="Lam T.T."/>
            <person name="Chang Q.C."/>
            <person name="Ding S.J."/>
            <person name="Wang X.J."/>
            <person name="Zhu J.G."/>
            <person name="Ruan X.D."/>
            <person name="Zhao L."/>
            <person name="Wei J.T."/>
            <person name="Ye R.Z."/>
            <person name="Que T.C."/>
            <person name="Du C.H."/>
            <person name="Zhou Y.H."/>
            <person name="Cheng J.X."/>
            <person name="Dai P.F."/>
            <person name="Guo W.B."/>
            <person name="Han X.H."/>
            <person name="Huang E.J."/>
            <person name="Li L.F."/>
            <person name="Wei W."/>
            <person name="Gao Y.C."/>
            <person name="Liu J.Z."/>
            <person name="Shao H.Z."/>
            <person name="Wang X."/>
            <person name="Wang C.C."/>
            <person name="Yang T.C."/>
            <person name="Huo Q.B."/>
            <person name="Li W."/>
            <person name="Chen H.Y."/>
            <person name="Chen S.E."/>
            <person name="Zhou L.G."/>
            <person name="Ni X.B."/>
            <person name="Tian J.H."/>
            <person name="Sheng Y."/>
            <person name="Liu T."/>
            <person name="Pan Y.S."/>
            <person name="Xia L.Y."/>
            <person name="Li J."/>
            <person name="Zhao F."/>
            <person name="Cao W.C."/>
        </authorList>
    </citation>
    <scope>NUCLEOTIDE SEQUENCE [LARGE SCALE GENOMIC DNA]</scope>
    <source>
        <strain evidence="1">HaeL-2018</strain>
    </source>
</reference>
<dbReference type="VEuPathDB" id="VectorBase:HLOH_064773"/>
<protein>
    <submittedName>
        <fullName evidence="1">Uncharacterized protein</fullName>
    </submittedName>
</protein>
<dbReference type="Proteomes" id="UP000821853">
    <property type="component" value="Unassembled WGS sequence"/>
</dbReference>
<name>A0A9J6H8T4_HAELO</name>